<gene>
    <name evidence="3" type="ORF">V0288_13425</name>
</gene>
<evidence type="ECO:0000313" key="4">
    <source>
        <dbReference type="Proteomes" id="UP001328733"/>
    </source>
</evidence>
<feature type="region of interest" description="Disordered" evidence="1">
    <location>
        <begin position="257"/>
        <end position="283"/>
    </location>
</feature>
<dbReference type="EMBL" id="JBAFSM010000024">
    <property type="protein sequence ID" value="MEG3438123.1"/>
    <property type="molecule type" value="Genomic_DNA"/>
</dbReference>
<organism evidence="3 4">
    <name type="scientific">Pannus brasiliensis CCIBt3594</name>
    <dbReference type="NCBI Taxonomy" id="1427578"/>
    <lineage>
        <taxon>Bacteria</taxon>
        <taxon>Bacillati</taxon>
        <taxon>Cyanobacteriota</taxon>
        <taxon>Cyanophyceae</taxon>
        <taxon>Oscillatoriophycideae</taxon>
        <taxon>Chroococcales</taxon>
        <taxon>Microcystaceae</taxon>
        <taxon>Pannus</taxon>
    </lineage>
</organism>
<dbReference type="RefSeq" id="WP_332865606.1">
    <property type="nucleotide sequence ID" value="NZ_JBAFSM010000024.1"/>
</dbReference>
<keyword evidence="4" id="KW-1185">Reference proteome</keyword>
<name>A0AAW9QWQ1_9CHRO</name>
<proteinExistence type="predicted"/>
<comment type="caution">
    <text evidence="3">The sequence shown here is derived from an EMBL/GenBank/DDBJ whole genome shotgun (WGS) entry which is preliminary data.</text>
</comment>
<feature type="compositionally biased region" description="Acidic residues" evidence="1">
    <location>
        <begin position="257"/>
        <end position="268"/>
    </location>
</feature>
<dbReference type="AlphaFoldDB" id="A0AAW9QWQ1"/>
<feature type="chain" id="PRO_5043779531" evidence="2">
    <location>
        <begin position="24"/>
        <end position="283"/>
    </location>
</feature>
<sequence>MSRNVFLSPVFLALVAFTFPAPADGTETTLALCRTPSHEIRIYRSEGQTDLRALNRRDGIVWMNQTPVKTESTPDRTRYTNLRGEKTVILVVNRKGGDCTVQIGKDRPESGELLKNDAGETLDRSRELYPEPTAKIEENCPPPATLDVQSFESDRQPPRAGFLCWSAPDQEGSRWGHWLGNLPLTRNDPTFIRPFTCAPGDSLCATRLELLRVRYPDRLQKAEFQCSTLNGDLSFSATATEINIRCEFFDTTFLDTDNDGNPDNEDPVGVDISVGSLPVTEEK</sequence>
<reference evidence="3 4" key="1">
    <citation type="submission" date="2024-01" db="EMBL/GenBank/DDBJ databases">
        <title>Genomic insights into the taxonomy and metabolism of the cyanobacterium Pannus brasiliensis CCIBt3594.</title>
        <authorList>
            <person name="Machado M."/>
            <person name="Botero N.B."/>
            <person name="Andreote A.P.D."/>
            <person name="Feitosa A.M.T."/>
            <person name="Popin R."/>
            <person name="Sivonen K."/>
            <person name="Fiore M.F."/>
        </authorList>
    </citation>
    <scope>NUCLEOTIDE SEQUENCE [LARGE SCALE GENOMIC DNA]</scope>
    <source>
        <strain evidence="3 4">CCIBt3594</strain>
    </source>
</reference>
<dbReference type="Proteomes" id="UP001328733">
    <property type="component" value="Unassembled WGS sequence"/>
</dbReference>
<evidence type="ECO:0000313" key="3">
    <source>
        <dbReference type="EMBL" id="MEG3438123.1"/>
    </source>
</evidence>
<feature type="signal peptide" evidence="2">
    <location>
        <begin position="1"/>
        <end position="23"/>
    </location>
</feature>
<evidence type="ECO:0000256" key="2">
    <source>
        <dbReference type="SAM" id="SignalP"/>
    </source>
</evidence>
<protein>
    <submittedName>
        <fullName evidence="3">Uncharacterized protein</fullName>
    </submittedName>
</protein>
<evidence type="ECO:0000256" key="1">
    <source>
        <dbReference type="SAM" id="MobiDB-lite"/>
    </source>
</evidence>
<keyword evidence="2" id="KW-0732">Signal</keyword>
<accession>A0AAW9QWQ1</accession>